<dbReference type="InterPro" id="IPR000994">
    <property type="entry name" value="Pept_M24"/>
</dbReference>
<evidence type="ECO:0000259" key="7">
    <source>
        <dbReference type="Pfam" id="PF01321"/>
    </source>
</evidence>
<dbReference type="Gene3D" id="3.40.350.10">
    <property type="entry name" value="Creatinase/prolidase N-terminal domain"/>
    <property type="match status" value="1"/>
</dbReference>
<evidence type="ECO:0000256" key="4">
    <source>
        <dbReference type="ARBA" id="ARBA00023049"/>
    </source>
</evidence>
<dbReference type="InterPro" id="IPR001131">
    <property type="entry name" value="Peptidase_M24B_aminopep-P_CS"/>
</dbReference>
<dbReference type="SUPFAM" id="SSF53092">
    <property type="entry name" value="Creatinase/prolidase N-terminal domain"/>
    <property type="match status" value="1"/>
</dbReference>
<dbReference type="PANTHER" id="PTHR46112">
    <property type="entry name" value="AMINOPEPTIDASE"/>
    <property type="match status" value="1"/>
</dbReference>
<dbReference type="InterPro" id="IPR029149">
    <property type="entry name" value="Creatin/AminoP/Spt16_N"/>
</dbReference>
<protein>
    <submittedName>
        <fullName evidence="8">Metallopeptidase</fullName>
    </submittedName>
</protein>
<dbReference type="GO" id="GO:0008237">
    <property type="term" value="F:metallopeptidase activity"/>
    <property type="evidence" value="ECO:0007669"/>
    <property type="project" value="UniProtKB-KW"/>
</dbReference>
<dbReference type="PANTHER" id="PTHR46112:SF3">
    <property type="entry name" value="AMINOPEPTIDASE YPDF"/>
    <property type="match status" value="1"/>
</dbReference>
<comment type="similarity">
    <text evidence="5">Belongs to the peptidase M24B family.</text>
</comment>
<keyword evidence="3" id="KW-0378">Hydrolase</keyword>
<sequence>MTRGVGGWTAEEALAKLSDMTAGVKPIAEEEFQARISKAQSLMAEQGLVALYLHAGTSLYYFTGTRWNSSERMVGALLLPTGAPIYIAPAFEKGTILQFMTVPGEVATWEEHESPYGLIAEHLAAAGVTSGQIGLDEATPFFVSDGIAKASPAFTFSNGASVTAACRMIKSPAEIALMTRAKEMTLAVHKATASMLGEHMTTAEVGAFLDAAHRKVGAAKGSYFKIVLFGPDSAFPHGVREPKTLEFGDMVLIDTGCQLHDYISDITRSYVFGNPTDEHRKVWNAEKAAQAKAFEAAQIGTRCGDVDLAARAELESRGFGPGYETPGLPHRTGHGIGLDIHEWPYLNWGDDTILEPGMCFSNEPMICLYKENGEGEFGVRLEDHFYMTADGPKWFTQPSHSVDEPFGGVKL</sequence>
<evidence type="ECO:0000256" key="5">
    <source>
        <dbReference type="RuleBase" id="RU000590"/>
    </source>
</evidence>
<reference evidence="8 9" key="1">
    <citation type="journal article" date="2014" name="Int. J. Syst. Evol. Microbiol.">
        <title>Complete genome sequence of Corynebacterium casei LMG S-19264T (=DSM 44701T), isolated from a smear-ripened cheese.</title>
        <authorList>
            <consortium name="US DOE Joint Genome Institute (JGI-PGF)"/>
            <person name="Walter F."/>
            <person name="Albersmeier A."/>
            <person name="Kalinowski J."/>
            <person name="Ruckert C."/>
        </authorList>
    </citation>
    <scope>NUCLEOTIDE SEQUENCE [LARGE SCALE GENOMIC DNA]</scope>
    <source>
        <strain evidence="8 9">KCTC 23968</strain>
    </source>
</reference>
<keyword evidence="2 5" id="KW-0479">Metal-binding</keyword>
<dbReference type="PROSITE" id="PS00491">
    <property type="entry name" value="PROLINE_PEPTIDASE"/>
    <property type="match status" value="1"/>
</dbReference>
<dbReference type="Proteomes" id="UP000600865">
    <property type="component" value="Unassembled WGS sequence"/>
</dbReference>
<dbReference type="InterPro" id="IPR036005">
    <property type="entry name" value="Creatinase/aminopeptidase-like"/>
</dbReference>
<evidence type="ECO:0000259" key="6">
    <source>
        <dbReference type="Pfam" id="PF00557"/>
    </source>
</evidence>
<name>A0A918KT63_9PROT</name>
<dbReference type="InterPro" id="IPR000587">
    <property type="entry name" value="Creatinase_N"/>
</dbReference>
<dbReference type="AlphaFoldDB" id="A0A918KT63"/>
<accession>A0A918KT63</accession>
<keyword evidence="1" id="KW-0645">Protease</keyword>
<dbReference type="GO" id="GO:0006508">
    <property type="term" value="P:proteolysis"/>
    <property type="evidence" value="ECO:0007669"/>
    <property type="project" value="UniProtKB-KW"/>
</dbReference>
<feature type="domain" description="Peptidase M24" evidence="6">
    <location>
        <begin position="177"/>
        <end position="388"/>
    </location>
</feature>
<comment type="caution">
    <text evidence="8">The sequence shown here is derived from an EMBL/GenBank/DDBJ whole genome shotgun (WGS) entry which is preliminary data.</text>
</comment>
<organism evidence="8 9">
    <name type="scientific">Litorimonas cladophorae</name>
    <dbReference type="NCBI Taxonomy" id="1220491"/>
    <lineage>
        <taxon>Bacteria</taxon>
        <taxon>Pseudomonadati</taxon>
        <taxon>Pseudomonadota</taxon>
        <taxon>Alphaproteobacteria</taxon>
        <taxon>Maricaulales</taxon>
        <taxon>Robiginitomaculaceae</taxon>
    </lineage>
</organism>
<keyword evidence="9" id="KW-1185">Reference proteome</keyword>
<dbReference type="SUPFAM" id="SSF55920">
    <property type="entry name" value="Creatinase/aminopeptidase"/>
    <property type="match status" value="1"/>
</dbReference>
<evidence type="ECO:0000313" key="9">
    <source>
        <dbReference type="Proteomes" id="UP000600865"/>
    </source>
</evidence>
<keyword evidence="4" id="KW-0482">Metalloprotease</keyword>
<dbReference type="GO" id="GO:0046872">
    <property type="term" value="F:metal ion binding"/>
    <property type="evidence" value="ECO:0007669"/>
    <property type="project" value="UniProtKB-KW"/>
</dbReference>
<dbReference type="RefSeq" id="WP_189587055.1">
    <property type="nucleotide sequence ID" value="NZ_BMYV01000003.1"/>
</dbReference>
<feature type="domain" description="Creatinase N-terminal" evidence="7">
    <location>
        <begin position="35"/>
        <end position="169"/>
    </location>
</feature>
<evidence type="ECO:0000256" key="1">
    <source>
        <dbReference type="ARBA" id="ARBA00022670"/>
    </source>
</evidence>
<dbReference type="Pfam" id="PF00557">
    <property type="entry name" value="Peptidase_M24"/>
    <property type="match status" value="1"/>
</dbReference>
<gene>
    <name evidence="8" type="ORF">GCM10011309_26810</name>
</gene>
<dbReference type="Pfam" id="PF01321">
    <property type="entry name" value="Creatinase_N"/>
    <property type="match status" value="1"/>
</dbReference>
<proteinExistence type="inferred from homology"/>
<dbReference type="EMBL" id="BMYV01000003">
    <property type="protein sequence ID" value="GGX75235.1"/>
    <property type="molecule type" value="Genomic_DNA"/>
</dbReference>
<evidence type="ECO:0000256" key="3">
    <source>
        <dbReference type="ARBA" id="ARBA00022801"/>
    </source>
</evidence>
<dbReference type="Gene3D" id="3.90.230.10">
    <property type="entry name" value="Creatinase/methionine aminopeptidase superfamily"/>
    <property type="match status" value="1"/>
</dbReference>
<dbReference type="InterPro" id="IPR050659">
    <property type="entry name" value="Peptidase_M24B"/>
</dbReference>
<evidence type="ECO:0000256" key="2">
    <source>
        <dbReference type="ARBA" id="ARBA00022723"/>
    </source>
</evidence>
<evidence type="ECO:0000313" key="8">
    <source>
        <dbReference type="EMBL" id="GGX75235.1"/>
    </source>
</evidence>